<evidence type="ECO:0000256" key="17">
    <source>
        <dbReference type="ARBA" id="ARBA00023179"/>
    </source>
</evidence>
<dbReference type="Pfam" id="PF08409">
    <property type="entry name" value="TMTC_DUF1736"/>
    <property type="match status" value="1"/>
</dbReference>
<comment type="subcellular location">
    <subcellularLocation>
        <location evidence="2">Endoplasmic reticulum</location>
    </subcellularLocation>
    <subcellularLocation>
        <location evidence="1">Membrane</location>
        <topology evidence="1">Multi-pass membrane protein</topology>
    </subcellularLocation>
</comment>
<evidence type="ECO:0000256" key="3">
    <source>
        <dbReference type="ARBA" id="ARBA00004922"/>
    </source>
</evidence>
<dbReference type="Gene3D" id="1.10.238.10">
    <property type="entry name" value="EF-hand"/>
    <property type="match status" value="2"/>
</dbReference>
<dbReference type="InterPro" id="IPR011992">
    <property type="entry name" value="EF-hand-dom_pair"/>
</dbReference>
<evidence type="ECO:0000256" key="1">
    <source>
        <dbReference type="ARBA" id="ARBA00004141"/>
    </source>
</evidence>
<dbReference type="EMBL" id="CAJFCJ010000020">
    <property type="protein sequence ID" value="CAD5124410.1"/>
    <property type="molecule type" value="Genomic_DNA"/>
</dbReference>
<evidence type="ECO:0000256" key="11">
    <source>
        <dbReference type="ARBA" id="ARBA00022824"/>
    </source>
</evidence>
<comment type="pathway">
    <text evidence="3">Protein modification; protein glycosylation.</text>
</comment>
<keyword evidence="16" id="KW-0505">Motor protein</keyword>
<dbReference type="InterPro" id="IPR019734">
    <property type="entry name" value="TPR_rpt"/>
</dbReference>
<evidence type="ECO:0000313" key="23">
    <source>
        <dbReference type="Proteomes" id="UP000549394"/>
    </source>
</evidence>
<organism evidence="22 23">
    <name type="scientific">Dimorphilus gyrociliatus</name>
    <dbReference type="NCBI Taxonomy" id="2664684"/>
    <lineage>
        <taxon>Eukaryota</taxon>
        <taxon>Metazoa</taxon>
        <taxon>Spiralia</taxon>
        <taxon>Lophotrochozoa</taxon>
        <taxon>Annelida</taxon>
        <taxon>Polychaeta</taxon>
        <taxon>Polychaeta incertae sedis</taxon>
        <taxon>Dinophilidae</taxon>
        <taxon>Dimorphilus</taxon>
    </lineage>
</organism>
<keyword evidence="13 20" id="KW-1133">Transmembrane helix</keyword>
<keyword evidence="7 20" id="KW-0812">Transmembrane</keyword>
<dbReference type="SMART" id="SM00028">
    <property type="entry name" value="TPR"/>
    <property type="match status" value="6"/>
</dbReference>
<dbReference type="PROSITE" id="PS00018">
    <property type="entry name" value="EF_HAND_1"/>
    <property type="match status" value="1"/>
</dbReference>
<evidence type="ECO:0000256" key="5">
    <source>
        <dbReference type="ARBA" id="ARBA00012839"/>
    </source>
</evidence>
<evidence type="ECO:0000256" key="20">
    <source>
        <dbReference type="SAM" id="Phobius"/>
    </source>
</evidence>
<comment type="caution">
    <text evidence="22">The sequence shown here is derived from an EMBL/GenBank/DDBJ whole genome shotgun (WGS) entry which is preliminary data.</text>
</comment>
<feature type="compositionally biased region" description="Basic and acidic residues" evidence="19">
    <location>
        <begin position="15"/>
        <end position="34"/>
    </location>
</feature>
<dbReference type="Proteomes" id="UP000549394">
    <property type="component" value="Unassembled WGS sequence"/>
</dbReference>
<dbReference type="GO" id="GO:0016020">
    <property type="term" value="C:membrane"/>
    <property type="evidence" value="ECO:0007669"/>
    <property type="project" value="UniProtKB-SubCell"/>
</dbReference>
<dbReference type="OrthoDB" id="19588at2759"/>
<evidence type="ECO:0000256" key="19">
    <source>
        <dbReference type="SAM" id="MobiDB-lite"/>
    </source>
</evidence>
<evidence type="ECO:0000256" key="10">
    <source>
        <dbReference type="ARBA" id="ARBA00022803"/>
    </source>
</evidence>
<dbReference type="GO" id="GO:0005783">
    <property type="term" value="C:endoplasmic reticulum"/>
    <property type="evidence" value="ECO:0007669"/>
    <property type="project" value="UniProtKB-SubCell"/>
</dbReference>
<feature type="repeat" description="TPR" evidence="18">
    <location>
        <begin position="432"/>
        <end position="465"/>
    </location>
</feature>
<dbReference type="Pfam" id="PF13181">
    <property type="entry name" value="TPR_8"/>
    <property type="match status" value="1"/>
</dbReference>
<dbReference type="SMART" id="SM00054">
    <property type="entry name" value="EFh"/>
    <property type="match status" value="2"/>
</dbReference>
<evidence type="ECO:0000256" key="4">
    <source>
        <dbReference type="ARBA" id="ARBA00007882"/>
    </source>
</evidence>
<dbReference type="UniPathway" id="UPA00378"/>
<evidence type="ECO:0000256" key="18">
    <source>
        <dbReference type="PROSITE-ProRule" id="PRU00339"/>
    </source>
</evidence>
<dbReference type="PANTHER" id="PTHR44227">
    <property type="match status" value="1"/>
</dbReference>
<evidence type="ECO:0000256" key="13">
    <source>
        <dbReference type="ARBA" id="ARBA00022989"/>
    </source>
</evidence>
<feature type="domain" description="EF-hand" evidence="21">
    <location>
        <begin position="49"/>
        <end position="84"/>
    </location>
</feature>
<keyword evidence="17" id="KW-0514">Muscle protein</keyword>
<dbReference type="PANTHER" id="PTHR44227:SF3">
    <property type="entry name" value="PROTEIN O-MANNOSYL-TRANSFERASE TMTC4"/>
    <property type="match status" value="1"/>
</dbReference>
<gene>
    <name evidence="22" type="ORF">DGYR_LOCUS11953</name>
</gene>
<dbReference type="EC" id="2.4.1.109" evidence="5"/>
<keyword evidence="9" id="KW-0677">Repeat</keyword>
<comment type="similarity">
    <text evidence="4">Belongs to the TMTC family.</text>
</comment>
<evidence type="ECO:0000256" key="8">
    <source>
        <dbReference type="ARBA" id="ARBA00022723"/>
    </source>
</evidence>
<sequence length="585" mass="67469">MGEEKKEKKKKKKEKKEESEIEEHSGDEKKEAKPAKRGTSNVFALFNQAQIQEFKEAFTMMDQNRDGVIDMDDLNSIHQQLGREPDTKTLKAMLEESPGQLNFTHFLTLFGEHLHGTDPESTLRDAFIMFDEGNTGKLSEEYFKDLLMNVGDLFSKDEIKQTFKEAPIEGGQLDYLAFIAAVVGRADLLCSMFYLISLLLYIKSWTNNVFIIPVIISTVLSVLAKEQGITSLIFNYNYIYAMNIWLLLNPSWLCFDWSMGCIPILNWADNRLIIVCIFWAVVGLYSIKILRKLPNLFILSNGIKSFSRAIIWKTEKSLFESGKYVCPKNAKVHYNIAKIHGDSGNLTFAISEYRLAIRLYKNYEQAMNNLANILKDKGEFIEAESLLSKAVTINSEFAAAWMNLGIVKMNLKKYKESEFSFGNALRHRKYYPDCYYNLGNLYAETKHHQSALAAWGNATQQKPSHLNAWFNIIVLYDNLKNFERGEAVVKEALKHIPNSDVIYFQYSIMLGKSEKFEEGETQMLKAISLNPSAKYYGNLGILYHRWKKYHKAENAYKKSLLLEPNNIEMKKNYEMLKISMNKRKI</sequence>
<keyword evidence="23" id="KW-1185">Reference proteome</keyword>
<feature type="transmembrane region" description="Helical" evidence="20">
    <location>
        <begin position="271"/>
        <end position="290"/>
    </location>
</feature>
<name>A0A7I8W834_9ANNE</name>
<reference evidence="22 23" key="1">
    <citation type="submission" date="2020-08" db="EMBL/GenBank/DDBJ databases">
        <authorList>
            <person name="Hejnol A."/>
        </authorList>
    </citation>
    <scope>NUCLEOTIDE SEQUENCE [LARGE SCALE GENOMIC DNA]</scope>
</reference>
<feature type="domain" description="EF-hand" evidence="21">
    <location>
        <begin position="118"/>
        <end position="153"/>
    </location>
</feature>
<dbReference type="Gene3D" id="1.25.40.10">
    <property type="entry name" value="Tetratricopeptide repeat domain"/>
    <property type="match status" value="3"/>
</dbReference>
<dbReference type="InterPro" id="IPR013618">
    <property type="entry name" value="TMTC_DUF1736"/>
</dbReference>
<dbReference type="Pfam" id="PF13432">
    <property type="entry name" value="TPR_16"/>
    <property type="match status" value="1"/>
</dbReference>
<keyword evidence="14" id="KW-0518">Myosin</keyword>
<accession>A0A7I8W834</accession>
<proteinExistence type="inferred from homology"/>
<evidence type="ECO:0000256" key="6">
    <source>
        <dbReference type="ARBA" id="ARBA00022679"/>
    </source>
</evidence>
<evidence type="ECO:0000256" key="9">
    <source>
        <dbReference type="ARBA" id="ARBA00022737"/>
    </source>
</evidence>
<keyword evidence="15 20" id="KW-0472">Membrane</keyword>
<keyword evidence="6" id="KW-0808">Transferase</keyword>
<dbReference type="GO" id="GO:0030968">
    <property type="term" value="P:endoplasmic reticulum unfolded protein response"/>
    <property type="evidence" value="ECO:0007669"/>
    <property type="project" value="TreeGrafter"/>
</dbReference>
<evidence type="ECO:0000256" key="7">
    <source>
        <dbReference type="ARBA" id="ARBA00022692"/>
    </source>
</evidence>
<dbReference type="GO" id="GO:0004169">
    <property type="term" value="F:dolichyl-phosphate-mannose-protein mannosyltransferase activity"/>
    <property type="evidence" value="ECO:0007669"/>
    <property type="project" value="UniProtKB-EC"/>
</dbReference>
<dbReference type="GO" id="GO:0016459">
    <property type="term" value="C:myosin complex"/>
    <property type="evidence" value="ECO:0007669"/>
    <property type="project" value="UniProtKB-KW"/>
</dbReference>
<keyword evidence="8" id="KW-0479">Metal-binding</keyword>
<dbReference type="PROSITE" id="PS50005">
    <property type="entry name" value="TPR"/>
    <property type="match status" value="2"/>
</dbReference>
<dbReference type="CDD" id="cd00051">
    <property type="entry name" value="EFh"/>
    <property type="match status" value="1"/>
</dbReference>
<feature type="region of interest" description="Disordered" evidence="19">
    <location>
        <begin position="1"/>
        <end position="37"/>
    </location>
</feature>
<dbReference type="SUPFAM" id="SSF48452">
    <property type="entry name" value="TPR-like"/>
    <property type="match status" value="1"/>
</dbReference>
<dbReference type="Pfam" id="PF13374">
    <property type="entry name" value="TPR_10"/>
    <property type="match status" value="1"/>
</dbReference>
<keyword evidence="12" id="KW-0106">Calcium</keyword>
<evidence type="ECO:0000259" key="21">
    <source>
        <dbReference type="PROSITE" id="PS50222"/>
    </source>
</evidence>
<dbReference type="SUPFAM" id="SSF47473">
    <property type="entry name" value="EF-hand"/>
    <property type="match status" value="1"/>
</dbReference>
<dbReference type="PROSITE" id="PS50293">
    <property type="entry name" value="TPR_REGION"/>
    <property type="match status" value="1"/>
</dbReference>
<dbReference type="InterPro" id="IPR011990">
    <property type="entry name" value="TPR-like_helical_dom_sf"/>
</dbReference>
<evidence type="ECO:0000313" key="22">
    <source>
        <dbReference type="EMBL" id="CAD5124410.1"/>
    </source>
</evidence>
<keyword evidence="10 18" id="KW-0802">TPR repeat</keyword>
<dbReference type="Pfam" id="PF00515">
    <property type="entry name" value="TPR_1"/>
    <property type="match status" value="1"/>
</dbReference>
<dbReference type="FunFam" id="1.10.238.10:FF:000007">
    <property type="entry name" value="Putative myosin regulatory light chain sqh"/>
    <property type="match status" value="1"/>
</dbReference>
<dbReference type="InterPro" id="IPR002048">
    <property type="entry name" value="EF_hand_dom"/>
</dbReference>
<dbReference type="GO" id="GO:0005509">
    <property type="term" value="F:calcium ion binding"/>
    <property type="evidence" value="ECO:0007669"/>
    <property type="project" value="InterPro"/>
</dbReference>
<dbReference type="PROSITE" id="PS50222">
    <property type="entry name" value="EF_HAND_2"/>
    <property type="match status" value="2"/>
</dbReference>
<evidence type="ECO:0000256" key="14">
    <source>
        <dbReference type="ARBA" id="ARBA00023123"/>
    </source>
</evidence>
<evidence type="ECO:0000256" key="12">
    <source>
        <dbReference type="ARBA" id="ARBA00022837"/>
    </source>
</evidence>
<dbReference type="InterPro" id="IPR052346">
    <property type="entry name" value="O-mannosyl-transferase_TMTC"/>
</dbReference>
<keyword evidence="11" id="KW-0256">Endoplasmic reticulum</keyword>
<evidence type="ECO:0000256" key="15">
    <source>
        <dbReference type="ARBA" id="ARBA00023136"/>
    </source>
</evidence>
<dbReference type="AlphaFoldDB" id="A0A7I8W834"/>
<protein>
    <recommendedName>
        <fullName evidence="5">dolichyl-phosphate-mannose--protein mannosyltransferase</fullName>
        <ecNumber evidence="5">2.4.1.109</ecNumber>
    </recommendedName>
</protein>
<dbReference type="InterPro" id="IPR018247">
    <property type="entry name" value="EF_Hand_1_Ca_BS"/>
</dbReference>
<evidence type="ECO:0000256" key="2">
    <source>
        <dbReference type="ARBA" id="ARBA00004240"/>
    </source>
</evidence>
<evidence type="ECO:0000256" key="16">
    <source>
        <dbReference type="ARBA" id="ARBA00023175"/>
    </source>
</evidence>
<feature type="repeat" description="TPR" evidence="18">
    <location>
        <begin position="533"/>
        <end position="566"/>
    </location>
</feature>